<keyword evidence="8" id="KW-0532">Neurotransmitter transport</keyword>
<dbReference type="OMA" id="QIHEVNM"/>
<dbReference type="SUPFAM" id="SSF47661">
    <property type="entry name" value="t-snare proteins"/>
    <property type="match status" value="1"/>
</dbReference>
<keyword evidence="9" id="KW-0833">Ubl conjugation pathway</keyword>
<comment type="pathway">
    <text evidence="3">Protein modification; protein ubiquitination.</text>
</comment>
<evidence type="ECO:0000256" key="6">
    <source>
        <dbReference type="ARBA" id="ARBA00021347"/>
    </source>
</evidence>
<evidence type="ECO:0000256" key="12">
    <source>
        <dbReference type="ARBA" id="ARBA00023163"/>
    </source>
</evidence>
<dbReference type="Pfam" id="PF03931">
    <property type="entry name" value="Skp1_POZ"/>
    <property type="match status" value="1"/>
</dbReference>
<evidence type="ECO:0000256" key="10">
    <source>
        <dbReference type="ARBA" id="ARBA00022843"/>
    </source>
</evidence>
<evidence type="ECO:0000256" key="9">
    <source>
        <dbReference type="ARBA" id="ARBA00022786"/>
    </source>
</evidence>
<dbReference type="CDD" id="cd15848">
    <property type="entry name" value="SNARE_syntaxin1-like"/>
    <property type="match status" value="1"/>
</dbReference>
<dbReference type="PANTHER" id="PTHR20648">
    <property type="entry name" value="ELONGIN-C"/>
    <property type="match status" value="1"/>
</dbReference>
<dbReference type="FunFam" id="3.30.710.10:FF:000016">
    <property type="entry name" value="Transcription elongation factor"/>
    <property type="match status" value="1"/>
</dbReference>
<dbReference type="PROSITE" id="PS50192">
    <property type="entry name" value="T_SNARE"/>
    <property type="match status" value="1"/>
</dbReference>
<evidence type="ECO:0000256" key="5">
    <source>
        <dbReference type="ARBA" id="ARBA00009993"/>
    </source>
</evidence>
<dbReference type="InterPro" id="IPR039948">
    <property type="entry name" value="ELC1"/>
</dbReference>
<dbReference type="Pfam" id="PF05739">
    <property type="entry name" value="SNARE"/>
    <property type="match status" value="1"/>
</dbReference>
<dbReference type="InterPro" id="IPR000727">
    <property type="entry name" value="T_SNARE_dom"/>
</dbReference>
<evidence type="ECO:0000256" key="4">
    <source>
        <dbReference type="ARBA" id="ARBA00009063"/>
    </source>
</evidence>
<dbReference type="GO" id="GO:0006511">
    <property type="term" value="P:ubiquitin-dependent protein catabolic process"/>
    <property type="evidence" value="ECO:0007669"/>
    <property type="project" value="InterPro"/>
</dbReference>
<dbReference type="GO" id="GO:0005484">
    <property type="term" value="F:SNAP receptor activity"/>
    <property type="evidence" value="ECO:0007669"/>
    <property type="project" value="InterPro"/>
</dbReference>
<evidence type="ECO:0000256" key="16">
    <source>
        <dbReference type="ARBA" id="ARBA00076689"/>
    </source>
</evidence>
<protein>
    <recommendedName>
        <fullName evidence="6">Elongin-C</fullName>
    </recommendedName>
    <alternativeName>
        <fullName evidence="15">Elongin 15 kDa subunit</fullName>
    </alternativeName>
    <alternativeName>
        <fullName evidence="16">RNA polymerase II transcription factor SIII subunit C</fullName>
    </alternativeName>
    <alternativeName>
        <fullName evidence="18">SIII p15</fullName>
    </alternativeName>
    <alternativeName>
        <fullName evidence="17">Transcription elongation factor B polypeptide 1</fullName>
    </alternativeName>
</protein>
<dbReference type="Pfam" id="PF00804">
    <property type="entry name" value="Syntaxin"/>
    <property type="match status" value="1"/>
</dbReference>
<keyword evidence="10" id="KW-0832">Ubl conjugation</keyword>
<evidence type="ECO:0000256" key="13">
    <source>
        <dbReference type="ARBA" id="ARBA00023242"/>
    </source>
</evidence>
<dbReference type="InterPro" id="IPR016073">
    <property type="entry name" value="Skp1_comp_POZ"/>
</dbReference>
<keyword evidence="12" id="KW-0804">Transcription</keyword>
<evidence type="ECO:0000256" key="19">
    <source>
        <dbReference type="ARBA" id="ARBA00093535"/>
    </source>
</evidence>
<dbReference type="GO" id="GO:0016020">
    <property type="term" value="C:membrane"/>
    <property type="evidence" value="ECO:0007669"/>
    <property type="project" value="UniProtKB-SubCell"/>
</dbReference>
<dbReference type="EMBL" id="KI660278">
    <property type="protein sequence ID" value="ETN75729.1"/>
    <property type="molecule type" value="Genomic_DNA"/>
</dbReference>
<keyword evidence="11" id="KW-0805">Transcription regulation</keyword>
<comment type="similarity">
    <text evidence="5">Belongs to the SKP1 family.</text>
</comment>
<dbReference type="Gene3D" id="1.20.58.70">
    <property type="match status" value="1"/>
</dbReference>
<feature type="compositionally biased region" description="Polar residues" evidence="21">
    <location>
        <begin position="10"/>
        <end position="19"/>
    </location>
</feature>
<dbReference type="STRING" id="51031.W2T2D7"/>
<feature type="region of interest" description="Disordered" evidence="21">
    <location>
        <begin position="1"/>
        <end position="27"/>
    </location>
</feature>
<evidence type="ECO:0000259" key="22">
    <source>
        <dbReference type="PROSITE" id="PS50192"/>
    </source>
</evidence>
<evidence type="ECO:0000313" key="23">
    <source>
        <dbReference type="EMBL" id="ETN75729.1"/>
    </source>
</evidence>
<evidence type="ECO:0000256" key="8">
    <source>
        <dbReference type="ARBA" id="ARBA00022775"/>
    </source>
</evidence>
<dbReference type="InterPro" id="IPR011333">
    <property type="entry name" value="SKP1/BTB/POZ_sf"/>
</dbReference>
<evidence type="ECO:0000256" key="11">
    <source>
        <dbReference type="ARBA" id="ARBA00023015"/>
    </source>
</evidence>
<gene>
    <name evidence="23" type="ORF">NECAME_03701</name>
</gene>
<comment type="subcellular location">
    <subcellularLocation>
        <location evidence="2">Membrane</location>
        <topology evidence="2">Single-pass type IV membrane protein</topology>
    </subcellularLocation>
    <subcellularLocation>
        <location evidence="1">Nucleus</location>
    </subcellularLocation>
</comment>
<evidence type="ECO:0000256" key="18">
    <source>
        <dbReference type="ARBA" id="ARBA00083625"/>
    </source>
</evidence>
<dbReference type="GO" id="GO:0005634">
    <property type="term" value="C:nucleus"/>
    <property type="evidence" value="ECO:0007669"/>
    <property type="project" value="UniProtKB-SubCell"/>
</dbReference>
<dbReference type="GO" id="GO:0016192">
    <property type="term" value="P:vesicle-mediated transport"/>
    <property type="evidence" value="ECO:0007669"/>
    <property type="project" value="InterPro"/>
</dbReference>
<evidence type="ECO:0000256" key="17">
    <source>
        <dbReference type="ARBA" id="ARBA00080440"/>
    </source>
</evidence>
<dbReference type="AlphaFoldDB" id="W2T2D7"/>
<evidence type="ECO:0000256" key="1">
    <source>
        <dbReference type="ARBA" id="ARBA00004123"/>
    </source>
</evidence>
<reference evidence="24" key="1">
    <citation type="journal article" date="2014" name="Nat. Genet.">
        <title>Genome of the human hookworm Necator americanus.</title>
        <authorList>
            <person name="Tang Y.T."/>
            <person name="Gao X."/>
            <person name="Rosa B.A."/>
            <person name="Abubucker S."/>
            <person name="Hallsworth-Pepin K."/>
            <person name="Martin J."/>
            <person name="Tyagi R."/>
            <person name="Heizer E."/>
            <person name="Zhang X."/>
            <person name="Bhonagiri-Palsikar V."/>
            <person name="Minx P."/>
            <person name="Warren W.C."/>
            <person name="Wang Q."/>
            <person name="Zhan B."/>
            <person name="Hotez P.J."/>
            <person name="Sternberg P.W."/>
            <person name="Dougall A."/>
            <person name="Gaze S.T."/>
            <person name="Mulvenna J."/>
            <person name="Sotillo J."/>
            <person name="Ranganathan S."/>
            <person name="Rabelo E.M."/>
            <person name="Wilson R.K."/>
            <person name="Felgner P.L."/>
            <person name="Bethony J."/>
            <person name="Hawdon J.M."/>
            <person name="Gasser R.B."/>
            <person name="Loukas A."/>
            <person name="Mitreva M."/>
        </authorList>
    </citation>
    <scope>NUCLEOTIDE SEQUENCE [LARGE SCALE GENOMIC DNA]</scope>
</reference>
<evidence type="ECO:0000256" key="21">
    <source>
        <dbReference type="SAM" id="MobiDB-lite"/>
    </source>
</evidence>
<evidence type="ECO:0000256" key="2">
    <source>
        <dbReference type="ARBA" id="ARBA00004211"/>
    </source>
</evidence>
<feature type="coiled-coil region" evidence="20">
    <location>
        <begin position="217"/>
        <end position="251"/>
    </location>
</feature>
<comment type="similarity">
    <text evidence="4">Belongs to the syntaxin family.</text>
</comment>
<evidence type="ECO:0000256" key="20">
    <source>
        <dbReference type="SAM" id="Coils"/>
    </source>
</evidence>
<dbReference type="SMART" id="SM00512">
    <property type="entry name" value="Skp1"/>
    <property type="match status" value="1"/>
</dbReference>
<dbReference type="OrthoDB" id="249087at2759"/>
<keyword evidence="24" id="KW-1185">Reference proteome</keyword>
<dbReference type="SUPFAM" id="SSF54695">
    <property type="entry name" value="POZ domain"/>
    <property type="match status" value="1"/>
</dbReference>
<evidence type="ECO:0000256" key="15">
    <source>
        <dbReference type="ARBA" id="ARBA00075906"/>
    </source>
</evidence>
<dbReference type="InterPro" id="IPR010989">
    <property type="entry name" value="SNARE"/>
</dbReference>
<dbReference type="InterPro" id="IPR006012">
    <property type="entry name" value="Syntaxin/epimorphin_CS"/>
</dbReference>
<dbReference type="GO" id="GO:0005737">
    <property type="term" value="C:cytoplasm"/>
    <property type="evidence" value="ECO:0007669"/>
    <property type="project" value="UniProtKB-ARBA"/>
</dbReference>
<dbReference type="PROSITE" id="PS00914">
    <property type="entry name" value="SYNTAXIN"/>
    <property type="match status" value="1"/>
</dbReference>
<proteinExistence type="inferred from homology"/>
<keyword evidence="7" id="KW-0813">Transport</keyword>
<dbReference type="InterPro" id="IPR006011">
    <property type="entry name" value="Syntaxin_N"/>
</dbReference>
<dbReference type="KEGG" id="nai:NECAME_03701"/>
<keyword evidence="13" id="KW-0539">Nucleus</keyword>
<feature type="domain" description="T-SNARE coiled-coil homology" evidence="22">
    <location>
        <begin position="179"/>
        <end position="241"/>
    </location>
</feature>
<dbReference type="GO" id="GO:0006836">
    <property type="term" value="P:neurotransmitter transport"/>
    <property type="evidence" value="ECO:0007669"/>
    <property type="project" value="UniProtKB-KW"/>
</dbReference>
<dbReference type="InterPro" id="IPR001232">
    <property type="entry name" value="SKP1-like"/>
</dbReference>
<dbReference type="Gene3D" id="3.30.710.10">
    <property type="entry name" value="Potassium Channel Kv1.1, Chain A"/>
    <property type="match status" value="1"/>
</dbReference>
<dbReference type="GO" id="GO:0006886">
    <property type="term" value="P:intracellular protein transport"/>
    <property type="evidence" value="ECO:0007669"/>
    <property type="project" value="InterPro"/>
</dbReference>
<evidence type="ECO:0000256" key="14">
    <source>
        <dbReference type="ARBA" id="ARBA00054216"/>
    </source>
</evidence>
<accession>W2T2D7</accession>
<dbReference type="Proteomes" id="UP000053676">
    <property type="component" value="Unassembled WGS sequence"/>
</dbReference>
<comment type="function">
    <text evidence="14">SIII, also known as elongin, is a general transcription elongation factor that increases the RNA polymerase II transcription elongation past template-encoded arresting sites. Subunit A is transcriptionally active and its transcription activity is strongly enhanced by binding to the dimeric complex of the SIII regulatory subunits B and C (elongin BC complex). In embryonic stem cells, the elongin BC complex is recruited by EPOP to Polycomb group (PcG) target genes in order generate genomic region that display both active and repressive chromatin properties, an important feature of pluripotent stem cells.</text>
</comment>
<sequence length="373" mass="42737">MVKDRLAEFQNLSGKTSSTKQDRRISHETARLLRDEEETSLENFLNRMTDLRNIVGQLEIWLDEVRMLHGELLLAPATDGELDSEVNGKPRSDETKSVDSRIKRNQVRSLTRALHDIMWKFNEEEEKYKERCKKKITDYLKIQDISLTDDEISDAIDNGNIFEKTKGILLAYNDKKALFEDVKMRRDELFEIEKVIRELGEMFVDLNNLVLSQGEMLDRIETNIEDAVDYAEKARKNVKDARELLKKARKFEMSASSSAANDAKETKVYGGCEGPDATYVKLVSSDGHQFFIKKELALTSGTIKAMLSGPGQYSENESNEVNFREIPSHVLQKVCQYFAYKVRYTSSATEIPEFNITPEVALELLMAANFLDC</sequence>
<organism evidence="23 24">
    <name type="scientific">Necator americanus</name>
    <name type="common">Human hookworm</name>
    <dbReference type="NCBI Taxonomy" id="51031"/>
    <lineage>
        <taxon>Eukaryota</taxon>
        <taxon>Metazoa</taxon>
        <taxon>Ecdysozoa</taxon>
        <taxon>Nematoda</taxon>
        <taxon>Chromadorea</taxon>
        <taxon>Rhabditida</taxon>
        <taxon>Rhabditina</taxon>
        <taxon>Rhabditomorpha</taxon>
        <taxon>Strongyloidea</taxon>
        <taxon>Ancylostomatidae</taxon>
        <taxon>Bunostominae</taxon>
        <taxon>Necator</taxon>
    </lineage>
</organism>
<name>W2T2D7_NECAM</name>
<evidence type="ECO:0000256" key="3">
    <source>
        <dbReference type="ARBA" id="ARBA00004906"/>
    </source>
</evidence>
<evidence type="ECO:0000313" key="24">
    <source>
        <dbReference type="Proteomes" id="UP000053676"/>
    </source>
</evidence>
<dbReference type="SMART" id="SM00397">
    <property type="entry name" value="t_SNARE"/>
    <property type="match status" value="1"/>
</dbReference>
<comment type="subunit">
    <text evidence="19">Heterotrimer of an A (ELOA, ELOA2 or ELOA3P), ELOB and ELOC subunit. The elongin BC complex interacts with EPOP; leading to recruit the elongin BC complex to Polycomb group (PcG) target genes, thereby restricting excessive activity of the PRC2/EED-EZH2 complex. Component of multiple cullin-RING E3 ubiquitin-protein ligase complexes composed of Elongin BC (ELOB and ELOC), a cullin (CUL2 or CUL5), a catalytic subunit (RBX1 or RNF7/RBX2), as well as a substrate adapter protein that can be either ASB2, ASB9, ASB11, KLHDC2, KLHDC3, KLHDC10, APPBP2, FEM1A, FEM1B, FEM1C, LRR1, PCMTD1, SOCS1, SOCS2, SOCS5, SPSB1, SPSB3, ELOA, VHL, WSB1, ZYG11B or RAB40C. Interacts with TMF1. As part of the Elongin BC E3 ubiquitin ligase complex; interacts with NRBP1. May form oligomers as a KLHDC2/KLHDC3-ELOB-ELOC complex; this interaction is autoinhibitory for the E3 ligase complex as the substrate-binding site of KLHDC2/KLHDC3 is blocked in the oligomer.</text>
</comment>
<keyword evidence="20" id="KW-0175">Coiled coil</keyword>
<dbReference type="GO" id="GO:1990234">
    <property type="term" value="C:transferase complex"/>
    <property type="evidence" value="ECO:0007669"/>
    <property type="project" value="UniProtKB-ARBA"/>
</dbReference>
<dbReference type="GO" id="GO:0140535">
    <property type="term" value="C:intracellular protein-containing complex"/>
    <property type="evidence" value="ECO:0007669"/>
    <property type="project" value="UniProtKB-ARBA"/>
</dbReference>
<dbReference type="CDD" id="cd18321">
    <property type="entry name" value="BTB_POZ_EloC"/>
    <property type="match status" value="1"/>
</dbReference>
<evidence type="ECO:0000256" key="7">
    <source>
        <dbReference type="ARBA" id="ARBA00022448"/>
    </source>
</evidence>